<gene>
    <name evidence="1" type="ORF">GII14_21560</name>
</gene>
<reference evidence="1 2" key="1">
    <citation type="submission" date="2019-11" db="EMBL/GenBank/DDBJ databases">
        <title>Complete Genome Sequence of Shewanella chilikensis Strain DC57, Isolated from Corroded Seal Rings at a floating production facility in Australia.</title>
        <authorList>
            <person name="Salgar-Chaparro S.J."/>
            <person name="Castillo-Villamizar G.A."/>
            <person name="Poehlein A."/>
            <person name="Daniel R."/>
            <person name="Machuca L."/>
        </authorList>
    </citation>
    <scope>NUCLEOTIDE SEQUENCE [LARGE SCALE GENOMIC DNA]</scope>
    <source>
        <strain evidence="1 2">DC57</strain>
    </source>
</reference>
<organism evidence="1 2">
    <name type="scientific">Shewanella chilikensis</name>
    <dbReference type="NCBI Taxonomy" id="558541"/>
    <lineage>
        <taxon>Bacteria</taxon>
        <taxon>Pseudomonadati</taxon>
        <taxon>Pseudomonadota</taxon>
        <taxon>Gammaproteobacteria</taxon>
        <taxon>Alteromonadales</taxon>
        <taxon>Shewanellaceae</taxon>
        <taxon>Shewanella</taxon>
    </lineage>
</organism>
<sequence>MPITAYSNTYKRELDATQLESLFNESPHSLDVSFQNFVKNDIECPSCNVTGGYIVSEGICTRTGRTVSQAHFAFRNAQGVDAHLPFCDFYDGEDKQKLVSNEGRVDFRRSQSAITRQIGVIVSIGIENNIFSQGDMRDMRQWFLDLRKSGQELFDISPHIVNLARSSYVRSKRNFEKFVPDVSEASKEGFDIDREVYESLSHQYPHYKLIEYYKENPFYLEIAQKAVVKKAIKIIRNDSNFLSFDRSVLLDKYQLTRKLSDKIVQNDGFLSQNLSPSATFKSNPLMALSALLLFVSNWDIDEAWGKVEIIYKIRTVKDHDAGNFIGLNPFANYSAWVIIKKLMVIKDTLEDNLDYDYLFNEEKSRLMKLYGLKG</sequence>
<evidence type="ECO:0000313" key="2">
    <source>
        <dbReference type="Proteomes" id="UP000502117"/>
    </source>
</evidence>
<dbReference type="AlphaFoldDB" id="A0A6G7LXJ8"/>
<accession>A0A6G7LXJ8</accession>
<dbReference type="Proteomes" id="UP000502117">
    <property type="component" value="Chromosome"/>
</dbReference>
<proteinExistence type="predicted"/>
<dbReference type="EMBL" id="CP045857">
    <property type="protein sequence ID" value="QIJ06498.1"/>
    <property type="molecule type" value="Genomic_DNA"/>
</dbReference>
<dbReference type="RefSeq" id="WP_165565907.1">
    <property type="nucleotide sequence ID" value="NZ_CP045857.1"/>
</dbReference>
<evidence type="ECO:0000313" key="1">
    <source>
        <dbReference type="EMBL" id="QIJ06498.1"/>
    </source>
</evidence>
<protein>
    <submittedName>
        <fullName evidence="1">Uncharacterized protein</fullName>
    </submittedName>
</protein>
<name>A0A6G7LXJ8_9GAMM</name>
<dbReference type="KEGG" id="schk:GII14_21560"/>